<keyword evidence="1" id="KW-0812">Transmembrane</keyword>
<feature type="transmembrane region" description="Helical" evidence="1">
    <location>
        <begin position="98"/>
        <end position="122"/>
    </location>
</feature>
<accession>A0AAP0JMN0</accession>
<keyword evidence="3" id="KW-1185">Reference proteome</keyword>
<reference evidence="2 3" key="1">
    <citation type="submission" date="2024-01" db="EMBL/GenBank/DDBJ databases">
        <title>Genome assemblies of Stephania.</title>
        <authorList>
            <person name="Yang L."/>
        </authorList>
    </citation>
    <scope>NUCLEOTIDE SEQUENCE [LARGE SCALE GENOMIC DNA]</scope>
    <source>
        <strain evidence="2">YNDBR</strain>
        <tissue evidence="2">Leaf</tissue>
    </source>
</reference>
<sequence>MCIKRNKEVYGSATMVQEENWMMLSCVIREHNIAYDQFEGNQNLAFLYEQLKGNNNISKGKPHSSLNLHQHLKIWNGSTLISSSGPTSRSWKNWVFDVLLFTKLSCHLCATIYVLLFTTYYFS</sequence>
<dbReference type="EMBL" id="JBBNAF010000006">
    <property type="protein sequence ID" value="KAK9135720.1"/>
    <property type="molecule type" value="Genomic_DNA"/>
</dbReference>
<dbReference type="AlphaFoldDB" id="A0AAP0JMN0"/>
<evidence type="ECO:0000256" key="1">
    <source>
        <dbReference type="SAM" id="Phobius"/>
    </source>
</evidence>
<proteinExistence type="predicted"/>
<comment type="caution">
    <text evidence="2">The sequence shown here is derived from an EMBL/GenBank/DDBJ whole genome shotgun (WGS) entry which is preliminary data.</text>
</comment>
<gene>
    <name evidence="2" type="ORF">Syun_015050</name>
</gene>
<organism evidence="2 3">
    <name type="scientific">Stephania yunnanensis</name>
    <dbReference type="NCBI Taxonomy" id="152371"/>
    <lineage>
        <taxon>Eukaryota</taxon>
        <taxon>Viridiplantae</taxon>
        <taxon>Streptophyta</taxon>
        <taxon>Embryophyta</taxon>
        <taxon>Tracheophyta</taxon>
        <taxon>Spermatophyta</taxon>
        <taxon>Magnoliopsida</taxon>
        <taxon>Ranunculales</taxon>
        <taxon>Menispermaceae</taxon>
        <taxon>Menispermoideae</taxon>
        <taxon>Cissampelideae</taxon>
        <taxon>Stephania</taxon>
    </lineage>
</organism>
<keyword evidence="1" id="KW-1133">Transmembrane helix</keyword>
<protein>
    <submittedName>
        <fullName evidence="2">Uncharacterized protein</fullName>
    </submittedName>
</protein>
<evidence type="ECO:0000313" key="3">
    <source>
        <dbReference type="Proteomes" id="UP001420932"/>
    </source>
</evidence>
<name>A0AAP0JMN0_9MAGN</name>
<dbReference type="Proteomes" id="UP001420932">
    <property type="component" value="Unassembled WGS sequence"/>
</dbReference>
<keyword evidence="1" id="KW-0472">Membrane</keyword>
<evidence type="ECO:0000313" key="2">
    <source>
        <dbReference type="EMBL" id="KAK9135720.1"/>
    </source>
</evidence>